<dbReference type="CDD" id="cd04301">
    <property type="entry name" value="NAT_SF"/>
    <property type="match status" value="1"/>
</dbReference>
<accession>F6CW78</accession>
<evidence type="ECO:0000313" key="3">
    <source>
        <dbReference type="Proteomes" id="UP000009230"/>
    </source>
</evidence>
<dbReference type="EMBL" id="CP002771">
    <property type="protein sequence ID" value="AEF55439.1"/>
    <property type="molecule type" value="Genomic_DNA"/>
</dbReference>
<dbReference type="PROSITE" id="PS51186">
    <property type="entry name" value="GNAT"/>
    <property type="match status" value="1"/>
</dbReference>
<dbReference type="InterPro" id="IPR016181">
    <property type="entry name" value="Acyl_CoA_acyltransferase"/>
</dbReference>
<dbReference type="STRING" id="491952.Mar181_2405"/>
<dbReference type="SUPFAM" id="SSF55729">
    <property type="entry name" value="Acyl-CoA N-acyltransferases (Nat)"/>
    <property type="match status" value="1"/>
</dbReference>
<gene>
    <name evidence="2" type="ordered locus">Mar181_2405</name>
</gene>
<dbReference type="eggNOG" id="COG0456">
    <property type="taxonomic scope" value="Bacteria"/>
</dbReference>
<reference evidence="2 3" key="1">
    <citation type="journal article" date="2012" name="Stand. Genomic Sci.">
        <title>Complete genome sequence of Marinomonas posidonica type strain (IVIA-Po-181(T)).</title>
        <authorList>
            <person name="Lucas-Elio P."/>
            <person name="Goodwin L."/>
            <person name="Woyke T."/>
            <person name="Pitluck S."/>
            <person name="Nolan M."/>
            <person name="Kyrpides N.C."/>
            <person name="Detter J.C."/>
            <person name="Copeland A."/>
            <person name="Lu M."/>
            <person name="Bruce D."/>
            <person name="Detter C."/>
            <person name="Tapia R."/>
            <person name="Han S."/>
            <person name="Land M.L."/>
            <person name="Ivanova N."/>
            <person name="Mikhailova N."/>
            <person name="Johnston A.W."/>
            <person name="Sanchez-Amat A."/>
        </authorList>
    </citation>
    <scope>NUCLEOTIDE SEQUENCE [LARGE SCALE GENOMIC DNA]</scope>
    <source>
        <strain evidence="3">CECT 7376 / NCIMB 14433 / IVIA-Po-181</strain>
    </source>
</reference>
<feature type="domain" description="N-acetyltransferase" evidence="1">
    <location>
        <begin position="9"/>
        <end position="143"/>
    </location>
</feature>
<dbReference type="GO" id="GO:0016747">
    <property type="term" value="F:acyltransferase activity, transferring groups other than amino-acyl groups"/>
    <property type="evidence" value="ECO:0007669"/>
    <property type="project" value="InterPro"/>
</dbReference>
<dbReference type="InterPro" id="IPR000182">
    <property type="entry name" value="GNAT_dom"/>
</dbReference>
<organism evidence="2 3">
    <name type="scientific">Marinomonas posidonica (strain CECT 7376 / NCIMB 14433 / IVIA-Po-181)</name>
    <dbReference type="NCBI Taxonomy" id="491952"/>
    <lineage>
        <taxon>Bacteria</taxon>
        <taxon>Pseudomonadati</taxon>
        <taxon>Pseudomonadota</taxon>
        <taxon>Gammaproteobacteria</taxon>
        <taxon>Oceanospirillales</taxon>
        <taxon>Oceanospirillaceae</taxon>
        <taxon>Marinomonas</taxon>
    </lineage>
</organism>
<protein>
    <submittedName>
        <fullName evidence="2">GCN5-related N-acetyltransferase</fullName>
    </submittedName>
</protein>
<dbReference type="Pfam" id="PF13673">
    <property type="entry name" value="Acetyltransf_10"/>
    <property type="match status" value="1"/>
</dbReference>
<evidence type="ECO:0000313" key="2">
    <source>
        <dbReference type="EMBL" id="AEF55439.1"/>
    </source>
</evidence>
<keyword evidence="3" id="KW-1185">Reference proteome</keyword>
<dbReference type="KEGG" id="mpc:Mar181_2405"/>
<dbReference type="HOGENOM" id="CLU_056607_4_0_6"/>
<evidence type="ECO:0000259" key="1">
    <source>
        <dbReference type="PROSITE" id="PS51186"/>
    </source>
</evidence>
<name>F6CW78_MARPP</name>
<dbReference type="Proteomes" id="UP000009230">
    <property type="component" value="Chromosome"/>
</dbReference>
<proteinExistence type="predicted"/>
<dbReference type="Gene3D" id="3.40.630.30">
    <property type="match status" value="1"/>
</dbReference>
<sequence>MVIVSQEGLIIRKIEAETALPLRQQVLWPNKTLEKCRVEEDAQGEHYGVYLQGLLVCVASVFIQQDSARLRKFATLETYQRQGIGQFVLHRILDDLKASGVRVFWCDARESACSLYQRFGMTKSGERFYKGDIPYRRMSVLIE</sequence>
<dbReference type="AlphaFoldDB" id="F6CW78"/>